<dbReference type="OrthoDB" id="5179995at2"/>
<evidence type="ECO:0000256" key="2">
    <source>
        <dbReference type="SAM" id="Phobius"/>
    </source>
</evidence>
<keyword evidence="2" id="KW-0812">Transmembrane</keyword>
<feature type="transmembrane region" description="Helical" evidence="2">
    <location>
        <begin position="338"/>
        <end position="363"/>
    </location>
</feature>
<dbReference type="InterPro" id="IPR057697">
    <property type="entry name" value="DUF7937"/>
</dbReference>
<dbReference type="AlphaFoldDB" id="A0A542ZUZ0"/>
<proteinExistence type="predicted"/>
<evidence type="ECO:0000259" key="3">
    <source>
        <dbReference type="Pfam" id="PF25591"/>
    </source>
</evidence>
<feature type="transmembrane region" description="Helical" evidence="2">
    <location>
        <begin position="202"/>
        <end position="221"/>
    </location>
</feature>
<dbReference type="EMBL" id="VFOS01000001">
    <property type="protein sequence ID" value="TQL64178.1"/>
    <property type="molecule type" value="Genomic_DNA"/>
</dbReference>
<keyword evidence="6" id="KW-1185">Reference proteome</keyword>
<feature type="domain" description="Leucine rich repeat variant" evidence="3">
    <location>
        <begin position="717"/>
        <end position="775"/>
    </location>
</feature>
<protein>
    <submittedName>
        <fullName evidence="5">Uncharacterized protein</fullName>
    </submittedName>
</protein>
<feature type="transmembrane region" description="Helical" evidence="2">
    <location>
        <begin position="452"/>
        <end position="476"/>
    </location>
</feature>
<dbReference type="InterPro" id="IPR057893">
    <property type="entry name" value="LRV_2"/>
</dbReference>
<gene>
    <name evidence="5" type="ORF">FB461_0669</name>
</gene>
<feature type="compositionally biased region" description="Low complexity" evidence="1">
    <location>
        <begin position="635"/>
        <end position="657"/>
    </location>
</feature>
<evidence type="ECO:0000313" key="5">
    <source>
        <dbReference type="EMBL" id="TQL64178.1"/>
    </source>
</evidence>
<feature type="domain" description="DUF7937" evidence="4">
    <location>
        <begin position="168"/>
        <end position="574"/>
    </location>
</feature>
<comment type="caution">
    <text evidence="5">The sequence shown here is derived from an EMBL/GenBank/DDBJ whole genome shotgun (WGS) entry which is preliminary data.</text>
</comment>
<feature type="region of interest" description="Disordered" evidence="1">
    <location>
        <begin position="598"/>
        <end position="728"/>
    </location>
</feature>
<name>A0A542ZUZ0_RARFA</name>
<reference evidence="5 6" key="1">
    <citation type="submission" date="2019-06" db="EMBL/GenBank/DDBJ databases">
        <title>Sequencing the genomes of 1000 actinobacteria strains.</title>
        <authorList>
            <person name="Klenk H.-P."/>
        </authorList>
    </citation>
    <scope>NUCLEOTIDE SEQUENCE [LARGE SCALE GENOMIC DNA]</scope>
    <source>
        <strain evidence="5 6">DSM 4813</strain>
    </source>
</reference>
<feature type="region of interest" description="Disordered" evidence="1">
    <location>
        <begin position="1"/>
        <end position="154"/>
    </location>
</feature>
<feature type="transmembrane region" description="Helical" evidence="2">
    <location>
        <begin position="518"/>
        <end position="537"/>
    </location>
</feature>
<dbReference type="Pfam" id="PF25591">
    <property type="entry name" value="LRV_2"/>
    <property type="match status" value="1"/>
</dbReference>
<feature type="transmembrane region" description="Helical" evidence="2">
    <location>
        <begin position="266"/>
        <end position="283"/>
    </location>
</feature>
<keyword evidence="2" id="KW-1133">Transmembrane helix</keyword>
<accession>A0A542ZUZ0</accession>
<feature type="compositionally biased region" description="Low complexity" evidence="1">
    <location>
        <begin position="690"/>
        <end position="699"/>
    </location>
</feature>
<feature type="transmembrane region" description="Helical" evidence="2">
    <location>
        <begin position="408"/>
        <end position="431"/>
    </location>
</feature>
<evidence type="ECO:0000313" key="6">
    <source>
        <dbReference type="Proteomes" id="UP000315389"/>
    </source>
</evidence>
<feature type="transmembrane region" description="Helical" evidence="2">
    <location>
        <begin position="488"/>
        <end position="511"/>
    </location>
</feature>
<evidence type="ECO:0000259" key="4">
    <source>
        <dbReference type="Pfam" id="PF25592"/>
    </source>
</evidence>
<dbReference type="Pfam" id="PF25592">
    <property type="entry name" value="DUF7937"/>
    <property type="match status" value="1"/>
</dbReference>
<feature type="transmembrane region" description="Helical" evidence="2">
    <location>
        <begin position="372"/>
        <end position="388"/>
    </location>
</feature>
<organism evidence="5 6">
    <name type="scientific">Rarobacter faecitabidus</name>
    <dbReference type="NCBI Taxonomy" id="13243"/>
    <lineage>
        <taxon>Bacteria</taxon>
        <taxon>Bacillati</taxon>
        <taxon>Actinomycetota</taxon>
        <taxon>Actinomycetes</taxon>
        <taxon>Micrococcales</taxon>
        <taxon>Rarobacteraceae</taxon>
        <taxon>Rarobacter</taxon>
    </lineage>
</organism>
<feature type="transmembrane region" description="Helical" evidence="2">
    <location>
        <begin position="241"/>
        <end position="260"/>
    </location>
</feature>
<feature type="compositionally biased region" description="Low complexity" evidence="1">
    <location>
        <begin position="106"/>
        <end position="142"/>
    </location>
</feature>
<feature type="compositionally biased region" description="Low complexity" evidence="1">
    <location>
        <begin position="598"/>
        <end position="618"/>
    </location>
</feature>
<dbReference type="Proteomes" id="UP000315389">
    <property type="component" value="Unassembled WGS sequence"/>
</dbReference>
<feature type="transmembrane region" description="Helical" evidence="2">
    <location>
        <begin position="549"/>
        <end position="568"/>
    </location>
</feature>
<dbReference type="RefSeq" id="WP_142118932.1">
    <property type="nucleotide sequence ID" value="NZ_BAAASV010000003.1"/>
</dbReference>
<evidence type="ECO:0000256" key="1">
    <source>
        <dbReference type="SAM" id="MobiDB-lite"/>
    </source>
</evidence>
<sequence length="777" mass="79440">MTSPTGQNPNPEPDAANGAPFEPSRGEPPIEPQAASGGVPYTPVPESAGQPYPPQAASGGVPYTPVPESAGQPYAQQAASGGVPYTPVPESAGQPYPPQGPGGAPGTSPASQPVPYGQPQAPLGAAQPQSAQYQPAQQGAYGVPANPGYAPAPQRATTNPFKGIATSDIVTDSLAAVLFLISLALPWNARGTWSSEAQSRDLIEVLLIVLLSALAVGVPYLGRAGVFGKVWAAAQSRSIRLLLPVPYVLLVVIHVIIGGVTEPKTVVWGSSVMFGLAAAALLATPRRFELDAASAKTSAATWKLILFSGLGVAGVAILASSIWLIIDHADQFADKALLLALLAIVTLLVSTAIAFGAGVAALITGSPAWRRAFVAFGVVLLVFSFFGLDDESTLPRFEIVNPNPLGILLAPLTLNWGFGFFLIPAIAAILASPAFTITENDQKPGESSVRSAGVLLWIGAGISLLVILNSISILLIGNYDGLTSTAKLVTALVLALLTAGVTGYAGIRLWALAAESRLIGFVGIVTAFILGIVQLSIAPEYFDTRVITFGHLALAFGIPIAAILALVGNKAARSTLSSLAHSPAAAAPGYQQGYAVAPGYQVPPQQGAPQPQFQTPQPDASQPYHSAAPQPPIAPYQAPAVEPLSTSTPSPLTGSTPVTDDGASAPASPVAGQTAVSEPGPVSPVALYEPASAPASPSAGTTEEVAEPEPSVPTHAYTAAQASDPATDQQVLAEIVQHAPELRVNVAGNPSAYPALVDWLKLLGDPAIDAAIAKRND</sequence>
<feature type="transmembrane region" description="Helical" evidence="2">
    <location>
        <begin position="304"/>
        <end position="326"/>
    </location>
</feature>
<keyword evidence="2" id="KW-0472">Membrane</keyword>
<feature type="transmembrane region" description="Helical" evidence="2">
    <location>
        <begin position="169"/>
        <end position="187"/>
    </location>
</feature>